<feature type="chain" id="PRO_5036920940" evidence="2">
    <location>
        <begin position="39"/>
        <end position="174"/>
    </location>
</feature>
<feature type="compositionally biased region" description="Basic and acidic residues" evidence="1">
    <location>
        <begin position="46"/>
        <end position="70"/>
    </location>
</feature>
<dbReference type="AlphaFoldDB" id="A0A934KJJ9"/>
<sequence length="174" mass="17774">MRVTRQRPTETTMISIPKTIATAAAVTALCLSVGTMHAAAHVTESSTHEQDRDHSAQGPDNRAEIEREHGVTVSSISPRGSDDAGAPAAGNRAGDENENESQEVGEDNDAAGAADGADLDQDHSVQATTTPGASSGARSNPTTAQQSATDDRGKHDGGSDTGDDHGGDHGRSGH</sequence>
<feature type="compositionally biased region" description="Acidic residues" evidence="1">
    <location>
        <begin position="96"/>
        <end position="109"/>
    </location>
</feature>
<proteinExistence type="predicted"/>
<reference evidence="3 4" key="1">
    <citation type="submission" date="2020-10" db="EMBL/GenBank/DDBJ databases">
        <title>Ca. Dormibacterota MAGs.</title>
        <authorList>
            <person name="Montgomery K."/>
        </authorList>
    </citation>
    <scope>NUCLEOTIDE SEQUENCE [LARGE SCALE GENOMIC DNA]</scope>
    <source>
        <strain evidence="3">Mitchell_Peninsula_5</strain>
    </source>
</reference>
<feature type="compositionally biased region" description="Basic and acidic residues" evidence="1">
    <location>
        <begin position="149"/>
        <end position="174"/>
    </location>
</feature>
<evidence type="ECO:0000313" key="4">
    <source>
        <dbReference type="Proteomes" id="UP000614410"/>
    </source>
</evidence>
<name>A0A934KJJ9_9BACT</name>
<keyword evidence="2" id="KW-0732">Signal</keyword>
<feature type="region of interest" description="Disordered" evidence="1">
    <location>
        <begin position="41"/>
        <end position="174"/>
    </location>
</feature>
<comment type="caution">
    <text evidence="3">The sequence shown here is derived from an EMBL/GenBank/DDBJ whole genome shotgun (WGS) entry which is preliminary data.</text>
</comment>
<gene>
    <name evidence="3" type="ORF">JF887_11345</name>
</gene>
<evidence type="ECO:0000256" key="2">
    <source>
        <dbReference type="SAM" id="SignalP"/>
    </source>
</evidence>
<dbReference type="Proteomes" id="UP000614410">
    <property type="component" value="Unassembled WGS sequence"/>
</dbReference>
<protein>
    <submittedName>
        <fullName evidence="3">Uncharacterized protein</fullName>
    </submittedName>
</protein>
<accession>A0A934KJJ9</accession>
<organism evidence="3 4">
    <name type="scientific">Candidatus Amunia macphersoniae</name>
    <dbReference type="NCBI Taxonomy" id="3127014"/>
    <lineage>
        <taxon>Bacteria</taxon>
        <taxon>Bacillati</taxon>
        <taxon>Candidatus Dormiibacterota</taxon>
        <taxon>Candidatus Dormibacteria</taxon>
        <taxon>Candidatus Aeolococcales</taxon>
        <taxon>Candidatus Aeolococcaceae</taxon>
        <taxon>Candidatus Amunia</taxon>
    </lineage>
</organism>
<feature type="signal peptide" evidence="2">
    <location>
        <begin position="1"/>
        <end position="38"/>
    </location>
</feature>
<feature type="compositionally biased region" description="Polar residues" evidence="1">
    <location>
        <begin position="124"/>
        <end position="148"/>
    </location>
</feature>
<dbReference type="EMBL" id="JAEKNN010000054">
    <property type="protein sequence ID" value="MBJ7610006.1"/>
    <property type="molecule type" value="Genomic_DNA"/>
</dbReference>
<evidence type="ECO:0000256" key="1">
    <source>
        <dbReference type="SAM" id="MobiDB-lite"/>
    </source>
</evidence>
<evidence type="ECO:0000313" key="3">
    <source>
        <dbReference type="EMBL" id="MBJ7610006.1"/>
    </source>
</evidence>